<proteinExistence type="predicted"/>
<protein>
    <submittedName>
        <fullName evidence="1">Uncharacterized protein</fullName>
    </submittedName>
</protein>
<accession>A0ABP9GA87</accession>
<keyword evidence="2" id="KW-1185">Reference proteome</keyword>
<gene>
    <name evidence="1" type="ORF">GCM10023314_04290</name>
</gene>
<comment type="caution">
    <text evidence="1">The sequence shown here is derived from an EMBL/GenBank/DDBJ whole genome shotgun (WGS) entry which is preliminary data.</text>
</comment>
<sequence>MRANMKGLDFSEICRQEVVRYIDNVAIIADTYFKRKLDASVNQINIETEAIKILKAKPKMAVWSSIRLRSKQAKVET</sequence>
<evidence type="ECO:0000313" key="2">
    <source>
        <dbReference type="Proteomes" id="UP001501302"/>
    </source>
</evidence>
<organism evidence="1 2">
    <name type="scientific">Algibacter agarivorans</name>
    <dbReference type="NCBI Taxonomy" id="1109741"/>
    <lineage>
        <taxon>Bacteria</taxon>
        <taxon>Pseudomonadati</taxon>
        <taxon>Bacteroidota</taxon>
        <taxon>Flavobacteriia</taxon>
        <taxon>Flavobacteriales</taxon>
        <taxon>Flavobacteriaceae</taxon>
        <taxon>Algibacter</taxon>
    </lineage>
</organism>
<dbReference type="EMBL" id="BAABJJ010000007">
    <property type="protein sequence ID" value="GAA4935104.1"/>
    <property type="molecule type" value="Genomic_DNA"/>
</dbReference>
<name>A0ABP9GA87_9FLAO</name>
<reference evidence="2" key="1">
    <citation type="journal article" date="2019" name="Int. J. Syst. Evol. Microbiol.">
        <title>The Global Catalogue of Microorganisms (GCM) 10K type strain sequencing project: providing services to taxonomists for standard genome sequencing and annotation.</title>
        <authorList>
            <consortium name="The Broad Institute Genomics Platform"/>
            <consortium name="The Broad Institute Genome Sequencing Center for Infectious Disease"/>
            <person name="Wu L."/>
            <person name="Ma J."/>
        </authorList>
    </citation>
    <scope>NUCLEOTIDE SEQUENCE [LARGE SCALE GENOMIC DNA]</scope>
    <source>
        <strain evidence="2">JCM 18285</strain>
    </source>
</reference>
<evidence type="ECO:0000313" key="1">
    <source>
        <dbReference type="EMBL" id="GAA4935104.1"/>
    </source>
</evidence>
<dbReference type="Proteomes" id="UP001501302">
    <property type="component" value="Unassembled WGS sequence"/>
</dbReference>